<dbReference type="Pfam" id="PF00933">
    <property type="entry name" value="Glyco_hydro_3"/>
    <property type="match status" value="1"/>
</dbReference>
<accession>A0ABW3HEW2</accession>
<comment type="caution">
    <text evidence="5">The sequence shown here is derived from an EMBL/GenBank/DDBJ whole genome shotgun (WGS) entry which is preliminary data.</text>
</comment>
<dbReference type="InterPro" id="IPR050288">
    <property type="entry name" value="Cellulose_deg_GH3"/>
</dbReference>
<dbReference type="Gene3D" id="2.60.40.10">
    <property type="entry name" value="Immunoglobulins"/>
    <property type="match status" value="1"/>
</dbReference>
<name>A0ABW3HEW2_9GAMM</name>
<dbReference type="SUPFAM" id="SSF51445">
    <property type="entry name" value="(Trans)glycosidases"/>
    <property type="match status" value="1"/>
</dbReference>
<dbReference type="InterPro" id="IPR017853">
    <property type="entry name" value="GH"/>
</dbReference>
<protein>
    <submittedName>
        <fullName evidence="5">Beta-glucosidase</fullName>
    </submittedName>
</protein>
<comment type="similarity">
    <text evidence="1">Belongs to the glycosyl hydrolase 3 family.</text>
</comment>
<feature type="domain" description="Fibronectin type III-like" evidence="4">
    <location>
        <begin position="700"/>
        <end position="772"/>
    </location>
</feature>
<dbReference type="InterPro" id="IPR036881">
    <property type="entry name" value="Glyco_hydro_3_C_sf"/>
</dbReference>
<dbReference type="InterPro" id="IPR036962">
    <property type="entry name" value="Glyco_hydro_3_N_sf"/>
</dbReference>
<dbReference type="PROSITE" id="PS51257">
    <property type="entry name" value="PROKAR_LIPOPROTEIN"/>
    <property type="match status" value="1"/>
</dbReference>
<dbReference type="InterPro" id="IPR026891">
    <property type="entry name" value="Fn3-like"/>
</dbReference>
<evidence type="ECO:0000313" key="6">
    <source>
        <dbReference type="Proteomes" id="UP001597044"/>
    </source>
</evidence>
<dbReference type="RefSeq" id="WP_379068205.1">
    <property type="nucleotide sequence ID" value="NZ_JBHTIT010000001.1"/>
</dbReference>
<keyword evidence="2" id="KW-0378">Hydrolase</keyword>
<organism evidence="5 6">
    <name type="scientific">Paraperlucidibaca wandonensis</name>
    <dbReference type="NCBI Taxonomy" id="1268273"/>
    <lineage>
        <taxon>Bacteria</taxon>
        <taxon>Pseudomonadati</taxon>
        <taxon>Pseudomonadota</taxon>
        <taxon>Gammaproteobacteria</taxon>
        <taxon>Moraxellales</taxon>
        <taxon>Moraxellaceae</taxon>
        <taxon>Paraperlucidibaca</taxon>
    </lineage>
</organism>
<dbReference type="PRINTS" id="PR00133">
    <property type="entry name" value="GLHYDRLASE3"/>
</dbReference>
<dbReference type="SUPFAM" id="SSF52279">
    <property type="entry name" value="Beta-D-glucan exohydrolase, C-terminal domain"/>
    <property type="match status" value="2"/>
</dbReference>
<proteinExistence type="inferred from homology"/>
<dbReference type="PANTHER" id="PTHR42715">
    <property type="entry name" value="BETA-GLUCOSIDASE"/>
    <property type="match status" value="1"/>
</dbReference>
<dbReference type="Pfam" id="PF14310">
    <property type="entry name" value="Fn3-like"/>
    <property type="match status" value="1"/>
</dbReference>
<dbReference type="PANTHER" id="PTHR42715:SF10">
    <property type="entry name" value="BETA-GLUCOSIDASE"/>
    <property type="match status" value="1"/>
</dbReference>
<feature type="signal peptide" evidence="3">
    <location>
        <begin position="1"/>
        <end position="18"/>
    </location>
</feature>
<dbReference type="Gene3D" id="3.20.20.300">
    <property type="entry name" value="Glycoside hydrolase, family 3, N-terminal domain"/>
    <property type="match status" value="1"/>
</dbReference>
<dbReference type="InterPro" id="IPR001764">
    <property type="entry name" value="Glyco_hydro_3_N"/>
</dbReference>
<evidence type="ECO:0000256" key="2">
    <source>
        <dbReference type="ARBA" id="ARBA00022801"/>
    </source>
</evidence>
<dbReference type="Proteomes" id="UP001597044">
    <property type="component" value="Unassembled WGS sequence"/>
</dbReference>
<gene>
    <name evidence="5" type="ORF">ACFQ0F_01265</name>
</gene>
<evidence type="ECO:0000313" key="5">
    <source>
        <dbReference type="EMBL" id="MFD0949035.1"/>
    </source>
</evidence>
<keyword evidence="6" id="KW-1185">Reference proteome</keyword>
<dbReference type="Pfam" id="PF01915">
    <property type="entry name" value="Glyco_hydro_3_C"/>
    <property type="match status" value="2"/>
</dbReference>
<dbReference type="InterPro" id="IPR002772">
    <property type="entry name" value="Glyco_hydro_3_C"/>
</dbReference>
<dbReference type="InterPro" id="IPR013783">
    <property type="entry name" value="Ig-like_fold"/>
</dbReference>
<feature type="chain" id="PRO_5045615041" evidence="3">
    <location>
        <begin position="19"/>
        <end position="791"/>
    </location>
</feature>
<evidence type="ECO:0000256" key="1">
    <source>
        <dbReference type="ARBA" id="ARBA00005336"/>
    </source>
</evidence>
<dbReference type="SMART" id="SM01217">
    <property type="entry name" value="Fn3_like"/>
    <property type="match status" value="1"/>
</dbReference>
<evidence type="ECO:0000259" key="4">
    <source>
        <dbReference type="SMART" id="SM01217"/>
    </source>
</evidence>
<sequence>MKKIIHLAILTQALLLTACGNDGSDSAVPQIVAATQSPCGSIDERPWCDTSLTPDARTSLLLNRMTISQKIKLLSGGDIAAVATADPYTGVVFGIPELGIPDLRMADGPVGARGSTTTSMPTPISLGATFNPMIAYAVGQTIANEVKNKGNDLLHGPVADLARNPLAGRGFETTGEDPYLTSRLTVEWIRGAQSEGVMTNVKHFIANHQEGQVGLPPLMALVGGRHLVNAVIDERTLREIYLPPFEAAVKEADAASIMCAYNYLNGDPTCSSKPLLQDILRQEWGFKGFIVSDYILSVKDTNKTLTHGAEIEMPIGFFLSAPLVQTALLAGEVTETDLDNRVGATLRTLFKYGFFDRQRYIKNDNAINQAKHAQVARDAAEQGIVLLRNNNDVLPLKESSRTILVIGSYAIERPSGGGSSSTIPFQFQTPLDAIKARVGTSSNVIYDDGSDSAKAATLAATADVVLVFATDRASEGTDKLCLRLDCSLADLPDPILLNAFGSNASNALNLLLDPILQAPGIRDILGQISAPIVAGSSPIPGSSKNQDALIASVAKAQPNTVVILQTSAAVLTPWREQVAAILEAWYPGQEGGQAITRVLFGDTDPGGRLPVSFPDSEMDTPVAGKLDRYPGLLNQAYHTEGVFIGYRWFDAESINPAYPFGFGLSYSSFNLSNMAVHQRADGNYEITGQVTNIGSRDGWAVPQLYVSLPAPDAATKQPPVVLKGFSKHWLQSGQTAALNYIVTPKDLSYWSLSEKTWKMAPGCYIFSLGESSRNLKLRKGRTVTGSSCEAN</sequence>
<evidence type="ECO:0000256" key="3">
    <source>
        <dbReference type="SAM" id="SignalP"/>
    </source>
</evidence>
<dbReference type="EMBL" id="JBHTIT010000001">
    <property type="protein sequence ID" value="MFD0949035.1"/>
    <property type="molecule type" value="Genomic_DNA"/>
</dbReference>
<keyword evidence="3" id="KW-0732">Signal</keyword>
<dbReference type="Gene3D" id="3.40.50.1700">
    <property type="entry name" value="Glycoside hydrolase family 3 C-terminal domain"/>
    <property type="match status" value="1"/>
</dbReference>
<reference evidence="6" key="1">
    <citation type="journal article" date="2019" name="Int. J. Syst. Evol. Microbiol.">
        <title>The Global Catalogue of Microorganisms (GCM) 10K type strain sequencing project: providing services to taxonomists for standard genome sequencing and annotation.</title>
        <authorList>
            <consortium name="The Broad Institute Genomics Platform"/>
            <consortium name="The Broad Institute Genome Sequencing Center for Infectious Disease"/>
            <person name="Wu L."/>
            <person name="Ma J."/>
        </authorList>
    </citation>
    <scope>NUCLEOTIDE SEQUENCE [LARGE SCALE GENOMIC DNA]</scope>
    <source>
        <strain evidence="6">CCUG 63419</strain>
    </source>
</reference>